<comment type="subunit">
    <text evidence="1">Component of the NuA4 histone acetyltransferase complex.</text>
</comment>
<evidence type="ECO:0000259" key="3">
    <source>
        <dbReference type="PROSITE" id="PS50013"/>
    </source>
</evidence>
<dbReference type="InterPro" id="IPR000953">
    <property type="entry name" value="Chromo/chromo_shadow_dom"/>
</dbReference>
<sequence>MVILNHVSRPNPMSSMRSTLELHFDFVVTEKSIYTPGSGPEVPDPTPMAEHDRDGFIISELSIDRANFTYIVTWRDKPHLLVSVRPQKIRDYVSARSYEEWNTKKMQEELNGPLPENLRTDEQTELKPKSQIVRKRRKKRKTIDAIECTQNSQVTVKIANNFGQSISLSPGQASFISPSSQDLNIDNEIYNNEARKQFAPKKSKTGGSFTAEEKSSMSLSIPLTEEETVGELQRSYFDSQARSFSAEQPPLNGENKQTILALPSDTSAVRELTLAKLRNTRPISNTATPVLSKTTEKKLVESIISHEQKAPEVNLFSSNVNVTLKAQRKDQKNLAKKSQNKRSRQSFTSYIESKPTPLRPRKKTINSVPRLENESDSDVEYVVEDIKDEKWEQDRKGNGVLFYLVKWKGIPSYTWEPEENISSDVLTEYTVQKLSRSKNRSRRSLDRSSLSFDTEDKKEATKGKQVEYINHEGIELDKIKTDRKAKQKAMAINMFEPDIPRKKGSGIPGDLGDEDEPFQVPSGRRRK</sequence>
<dbReference type="OrthoDB" id="3543857at2759"/>
<dbReference type="SMART" id="SM00298">
    <property type="entry name" value="CHROMO"/>
    <property type="match status" value="1"/>
</dbReference>
<feature type="compositionally biased region" description="Basic residues" evidence="2">
    <location>
        <begin position="334"/>
        <end position="344"/>
    </location>
</feature>
<evidence type="ECO:0000256" key="1">
    <source>
        <dbReference type="ARBA" id="ARBA00011353"/>
    </source>
</evidence>
<protein>
    <submittedName>
        <fullName evidence="4">Putative chromo domain-containing protein</fullName>
    </submittedName>
</protein>
<name>A0A0B1P263_UNCNE</name>
<dbReference type="PROSITE" id="PS50013">
    <property type="entry name" value="CHROMO_2"/>
    <property type="match status" value="1"/>
</dbReference>
<accession>A0A0B1P263</accession>
<dbReference type="Pfam" id="PF00385">
    <property type="entry name" value="Chromo"/>
    <property type="match status" value="1"/>
</dbReference>
<comment type="caution">
    <text evidence="4">The sequence shown here is derived from an EMBL/GenBank/DDBJ whole genome shotgun (WGS) entry which is preliminary data.</text>
</comment>
<gene>
    <name evidence="4" type="ORF">EV44_g2009</name>
</gene>
<dbReference type="InterPro" id="IPR016197">
    <property type="entry name" value="Chromo-like_dom_sf"/>
</dbReference>
<dbReference type="Proteomes" id="UP000030854">
    <property type="component" value="Unassembled WGS sequence"/>
</dbReference>
<dbReference type="SUPFAM" id="SSF54160">
    <property type="entry name" value="Chromo domain-like"/>
    <property type="match status" value="1"/>
</dbReference>
<feature type="region of interest" description="Disordered" evidence="2">
    <location>
        <begin position="436"/>
        <end position="462"/>
    </location>
</feature>
<evidence type="ECO:0000256" key="2">
    <source>
        <dbReference type="SAM" id="MobiDB-lite"/>
    </source>
</evidence>
<feature type="region of interest" description="Disordered" evidence="2">
    <location>
        <begin position="494"/>
        <end position="527"/>
    </location>
</feature>
<proteinExistence type="predicted"/>
<dbReference type="EMBL" id="JNVN01001836">
    <property type="protein sequence ID" value="KHJ32757.1"/>
    <property type="molecule type" value="Genomic_DNA"/>
</dbReference>
<feature type="region of interest" description="Disordered" evidence="2">
    <location>
        <begin position="196"/>
        <end position="220"/>
    </location>
</feature>
<feature type="region of interest" description="Disordered" evidence="2">
    <location>
        <begin position="111"/>
        <end position="138"/>
    </location>
</feature>
<dbReference type="GO" id="GO:0006338">
    <property type="term" value="P:chromatin remodeling"/>
    <property type="evidence" value="ECO:0007669"/>
    <property type="project" value="UniProtKB-ARBA"/>
</dbReference>
<keyword evidence="5" id="KW-1185">Reference proteome</keyword>
<organism evidence="4 5">
    <name type="scientific">Uncinula necator</name>
    <name type="common">Grape powdery mildew</name>
    <dbReference type="NCBI Taxonomy" id="52586"/>
    <lineage>
        <taxon>Eukaryota</taxon>
        <taxon>Fungi</taxon>
        <taxon>Dikarya</taxon>
        <taxon>Ascomycota</taxon>
        <taxon>Pezizomycotina</taxon>
        <taxon>Leotiomycetes</taxon>
        <taxon>Erysiphales</taxon>
        <taxon>Erysiphaceae</taxon>
        <taxon>Erysiphe</taxon>
    </lineage>
</organism>
<reference evidence="4 5" key="1">
    <citation type="journal article" date="2014" name="BMC Genomics">
        <title>Adaptive genomic structural variation in the grape powdery mildew pathogen, Erysiphe necator.</title>
        <authorList>
            <person name="Jones L."/>
            <person name="Riaz S."/>
            <person name="Morales-Cruz A."/>
            <person name="Amrine K.C."/>
            <person name="McGuire B."/>
            <person name="Gubler W.D."/>
            <person name="Walker M.A."/>
            <person name="Cantu D."/>
        </authorList>
    </citation>
    <scope>NUCLEOTIDE SEQUENCE [LARGE SCALE GENOMIC DNA]</scope>
    <source>
        <strain evidence="5">c</strain>
    </source>
</reference>
<evidence type="ECO:0000313" key="4">
    <source>
        <dbReference type="EMBL" id="KHJ32757.1"/>
    </source>
</evidence>
<dbReference type="AlphaFoldDB" id="A0A0B1P263"/>
<dbReference type="OMA" id="PENILNW"/>
<feature type="domain" description="Chromo" evidence="3">
    <location>
        <begin position="381"/>
        <end position="446"/>
    </location>
</feature>
<dbReference type="InterPro" id="IPR023780">
    <property type="entry name" value="Chromo_domain"/>
</dbReference>
<dbReference type="CDD" id="cd00024">
    <property type="entry name" value="CD_CSD"/>
    <property type="match status" value="1"/>
</dbReference>
<feature type="region of interest" description="Disordered" evidence="2">
    <location>
        <begin position="329"/>
        <end position="371"/>
    </location>
</feature>
<dbReference type="HOGENOM" id="CLU_573621_0_0_1"/>
<dbReference type="STRING" id="52586.A0A0B1P263"/>
<dbReference type="Gene3D" id="2.40.50.40">
    <property type="match status" value="1"/>
</dbReference>
<evidence type="ECO:0000313" key="5">
    <source>
        <dbReference type="Proteomes" id="UP000030854"/>
    </source>
</evidence>
<feature type="compositionally biased region" description="Basic and acidic residues" evidence="2">
    <location>
        <begin position="118"/>
        <end position="128"/>
    </location>
</feature>